<keyword evidence="4" id="KW-1185">Reference proteome</keyword>
<reference evidence="3 4" key="1">
    <citation type="submission" date="2018-11" db="EMBL/GenBank/DDBJ databases">
        <title>Aureibaculum marinum gen. nov., sp. nov., a member of the family Flavobacteriaceae isolated from the Bohai Sea.</title>
        <authorList>
            <person name="Ji X."/>
        </authorList>
    </citation>
    <scope>NUCLEOTIDE SEQUENCE [LARGE SCALE GENOMIC DNA]</scope>
    <source>
        <strain evidence="3 4">BH-SD17</strain>
    </source>
</reference>
<gene>
    <name evidence="3" type="ORF">EGM88_12205</name>
</gene>
<evidence type="ECO:0000313" key="3">
    <source>
        <dbReference type="EMBL" id="RPD94496.1"/>
    </source>
</evidence>
<accession>A0A3N4NMW5</accession>
<sequence>MSKRSKILLVAAIVVFVAYVYVESVKPKPINWFPTYAAKHKLPYGTYVIRNELENIFSDTDIQDINIPPYTFLQDTTKTGTYIFIDDGLNFGEDEFNKLLEFVNKGNDVFISTHGINIDTLNLKTDVISSAAFQQNVFFKFYNKSLSTKEFYFDRGFYNTKFSKIDTLNTVALGITGYLNEKEQRVSEGINFVKQPYGKGNFYLHTFPEAFTNYFILKSPNQQYTAAVLSYLDDSKPIFWDAYYKTGKSKITSPMQYVLSSNSLKWAYYTALIGVLFFIVFEGKRKQRYIPIITPLKNQTLAFTRTIANMYYEKSEHKSIAEHKITYLLEYIRTKLNVPTVTVNDNFYTYVASRSGHSIEEVKKLFAYINTIHQKNTITKEELIQLNAAIEKFKNPV</sequence>
<dbReference type="OrthoDB" id="1111222at2"/>
<dbReference type="RefSeq" id="WP_123898606.1">
    <property type="nucleotide sequence ID" value="NZ_RPFJ01000017.1"/>
</dbReference>
<comment type="caution">
    <text evidence="3">The sequence shown here is derived from an EMBL/GenBank/DDBJ whole genome shotgun (WGS) entry which is preliminary data.</text>
</comment>
<feature type="transmembrane region" description="Helical" evidence="1">
    <location>
        <begin position="266"/>
        <end position="283"/>
    </location>
</feature>
<keyword evidence="1" id="KW-0812">Transmembrane</keyword>
<dbReference type="InterPro" id="IPR025646">
    <property type="entry name" value="DUF4350"/>
</dbReference>
<feature type="domain" description="DUF4350" evidence="2">
    <location>
        <begin position="42"/>
        <end position="229"/>
    </location>
</feature>
<protein>
    <submittedName>
        <fullName evidence="3">DUF4350 domain-containing protein</fullName>
    </submittedName>
</protein>
<organism evidence="3 4">
    <name type="scientific">Aureibaculum marinum</name>
    <dbReference type="NCBI Taxonomy" id="2487930"/>
    <lineage>
        <taxon>Bacteria</taxon>
        <taxon>Pseudomonadati</taxon>
        <taxon>Bacteroidota</taxon>
        <taxon>Flavobacteriia</taxon>
        <taxon>Flavobacteriales</taxon>
        <taxon>Flavobacteriaceae</taxon>
        <taxon>Aureibaculum</taxon>
    </lineage>
</organism>
<evidence type="ECO:0000313" key="4">
    <source>
        <dbReference type="Proteomes" id="UP000270856"/>
    </source>
</evidence>
<dbReference type="Pfam" id="PF14258">
    <property type="entry name" value="DUF4350"/>
    <property type="match status" value="1"/>
</dbReference>
<keyword evidence="1" id="KW-1133">Transmembrane helix</keyword>
<dbReference type="EMBL" id="RPFJ01000017">
    <property type="protein sequence ID" value="RPD94496.1"/>
    <property type="molecule type" value="Genomic_DNA"/>
</dbReference>
<proteinExistence type="predicted"/>
<evidence type="ECO:0000256" key="1">
    <source>
        <dbReference type="SAM" id="Phobius"/>
    </source>
</evidence>
<dbReference type="AlphaFoldDB" id="A0A3N4NMW5"/>
<dbReference type="Proteomes" id="UP000270856">
    <property type="component" value="Unassembled WGS sequence"/>
</dbReference>
<keyword evidence="1" id="KW-0472">Membrane</keyword>
<name>A0A3N4NMW5_9FLAO</name>
<evidence type="ECO:0000259" key="2">
    <source>
        <dbReference type="Pfam" id="PF14258"/>
    </source>
</evidence>